<evidence type="ECO:0000256" key="1">
    <source>
        <dbReference type="ARBA" id="ARBA00004141"/>
    </source>
</evidence>
<evidence type="ECO:0000256" key="3">
    <source>
        <dbReference type="ARBA" id="ARBA00022679"/>
    </source>
</evidence>
<dbReference type="CDD" id="cd06551">
    <property type="entry name" value="LPLAT"/>
    <property type="match status" value="1"/>
</dbReference>
<comment type="similarity">
    <text evidence="2">Belongs to the GPAT/DAPAT family.</text>
</comment>
<dbReference type="Proteomes" id="UP001419268">
    <property type="component" value="Unassembled WGS sequence"/>
</dbReference>
<protein>
    <recommendedName>
        <fullName evidence="7">Phospholipid/glycerol acyltransferase domain-containing protein</fullName>
    </recommendedName>
</protein>
<gene>
    <name evidence="8" type="ORF">Scep_030041</name>
</gene>
<accession>A0AAP0E1R0</accession>
<evidence type="ECO:0000313" key="9">
    <source>
        <dbReference type="Proteomes" id="UP001419268"/>
    </source>
</evidence>
<dbReference type="GO" id="GO:0016791">
    <property type="term" value="F:phosphatase activity"/>
    <property type="evidence" value="ECO:0007669"/>
    <property type="project" value="TreeGrafter"/>
</dbReference>
<dbReference type="GO" id="GO:0090447">
    <property type="term" value="F:glycerol-3-phosphate 2-O-acyltransferase activity"/>
    <property type="evidence" value="ECO:0007669"/>
    <property type="project" value="TreeGrafter"/>
</dbReference>
<evidence type="ECO:0000256" key="2">
    <source>
        <dbReference type="ARBA" id="ARBA00007937"/>
    </source>
</evidence>
<evidence type="ECO:0000256" key="6">
    <source>
        <dbReference type="ARBA" id="ARBA00023136"/>
    </source>
</evidence>
<dbReference type="InterPro" id="IPR002123">
    <property type="entry name" value="Plipid/glycerol_acylTrfase"/>
</dbReference>
<dbReference type="SMART" id="SM00563">
    <property type="entry name" value="PlsC"/>
    <property type="match status" value="1"/>
</dbReference>
<evidence type="ECO:0000259" key="7">
    <source>
        <dbReference type="SMART" id="SM00563"/>
    </source>
</evidence>
<name>A0AAP0E1R0_9MAGN</name>
<keyword evidence="3" id="KW-0808">Transferase</keyword>
<dbReference type="EMBL" id="JBBNAG010000013">
    <property type="protein sequence ID" value="KAK9083570.1"/>
    <property type="molecule type" value="Genomic_DNA"/>
</dbReference>
<feature type="domain" description="Phospholipid/glycerol acyltransferase" evidence="7">
    <location>
        <begin position="345"/>
        <end position="446"/>
    </location>
</feature>
<evidence type="ECO:0000256" key="4">
    <source>
        <dbReference type="ARBA" id="ARBA00022692"/>
    </source>
</evidence>
<proteinExistence type="inferred from homology"/>
<dbReference type="PANTHER" id="PTHR15486">
    <property type="entry name" value="ANCIENT UBIQUITOUS PROTEIN"/>
    <property type="match status" value="1"/>
</dbReference>
<evidence type="ECO:0000313" key="8">
    <source>
        <dbReference type="EMBL" id="KAK9083570.1"/>
    </source>
</evidence>
<keyword evidence="9" id="KW-1185">Reference proteome</keyword>
<dbReference type="SUPFAM" id="SSF69593">
    <property type="entry name" value="Glycerol-3-phosphate (1)-acyltransferase"/>
    <property type="match status" value="1"/>
</dbReference>
<dbReference type="InterPro" id="IPR056462">
    <property type="entry name" value="HAD_RAM2/GPAT1-8"/>
</dbReference>
<dbReference type="Pfam" id="PF23270">
    <property type="entry name" value="HAD_RAM2_N"/>
    <property type="match status" value="1"/>
</dbReference>
<reference evidence="8 9" key="1">
    <citation type="submission" date="2024-01" db="EMBL/GenBank/DDBJ databases">
        <title>Genome assemblies of Stephania.</title>
        <authorList>
            <person name="Yang L."/>
        </authorList>
    </citation>
    <scope>NUCLEOTIDE SEQUENCE [LARGE SCALE GENOMIC DNA]</scope>
    <source>
        <strain evidence="8">JXDWG</strain>
        <tissue evidence="8">Leaf</tissue>
    </source>
</reference>
<dbReference type="AlphaFoldDB" id="A0AAP0E1R0"/>
<comment type="caution">
    <text evidence="8">The sequence shown here is derived from an EMBL/GenBank/DDBJ whole genome shotgun (WGS) entry which is preliminary data.</text>
</comment>
<keyword evidence="4" id="KW-0812">Transmembrane</keyword>
<dbReference type="PANTHER" id="PTHR15486:SF62">
    <property type="entry name" value="GLYCEROL-3-PHOSPHATE ACYLTRANSFERASE 2-RELATED"/>
    <property type="match status" value="1"/>
</dbReference>
<dbReference type="GO" id="GO:0016020">
    <property type="term" value="C:membrane"/>
    <property type="evidence" value="ECO:0007669"/>
    <property type="project" value="UniProtKB-SubCell"/>
</dbReference>
<organism evidence="8 9">
    <name type="scientific">Stephania cephalantha</name>
    <dbReference type="NCBI Taxonomy" id="152367"/>
    <lineage>
        <taxon>Eukaryota</taxon>
        <taxon>Viridiplantae</taxon>
        <taxon>Streptophyta</taxon>
        <taxon>Embryophyta</taxon>
        <taxon>Tracheophyta</taxon>
        <taxon>Spermatophyta</taxon>
        <taxon>Magnoliopsida</taxon>
        <taxon>Ranunculales</taxon>
        <taxon>Menispermaceae</taxon>
        <taxon>Menispermoideae</taxon>
        <taxon>Cissampelideae</taxon>
        <taxon>Stephania</taxon>
    </lineage>
</organism>
<dbReference type="GO" id="GO:0010143">
    <property type="term" value="P:cutin biosynthetic process"/>
    <property type="evidence" value="ECO:0007669"/>
    <property type="project" value="TreeGrafter"/>
</dbReference>
<keyword evidence="5" id="KW-1133">Transmembrane helix</keyword>
<keyword evidence="6" id="KW-0472">Membrane</keyword>
<evidence type="ECO:0000256" key="5">
    <source>
        <dbReference type="ARBA" id="ARBA00022989"/>
    </source>
</evidence>
<dbReference type="Pfam" id="PF01553">
    <property type="entry name" value="Acyltransferase"/>
    <property type="match status" value="1"/>
</dbReference>
<sequence length="541" mass="60611">MAVKAFSFKSLLSLFTSRVLHKRLKNTRSLQRKLSTNAHLASFKLKRYSSSSSPPLDNSTNLIFNVESALLKSTSLFPYFMVVAFEAGGLMRALILQLLYPFVCLVNEELGMKVMVFVCFCGIKKKSFRVGMAVLPKFFLEDVGVEGVDVLRRGGRKVGVSDLPRVMVEGFLREYLEIDVVVGRELKEFHGYYLGLMEDKKKGCCHALENVIGHDDHDSVVGFGSLDKLLDHQLFSLCKEMYMVTEADKRSWTYLSKEKYPKPLIFHDGRLAIRPTPLTTIAIFMWFPLGLLLAITRALIGTLLPYKLSTPLLAFIGIKLRLVTLPNKVPSLNISTNDTKQKKGVLYVCNHRTLMDPLYLSTILNKPVTAVTYSLSKVSELLAPIKTVSLTRDKQKDSKILEKLLSQGDLVMCPEGTTCRENYLLRFSPLFAEMGDEIIPVAMDSHVNMFYGTTASGIKCLDPIFFLMNPCPSYTVKLLDKVNGVSACGGDNELRLKVANHIQEEIGKALGFECTMLTRKDKYLILADNEGIVNSSTCMKL</sequence>
<comment type="subcellular location">
    <subcellularLocation>
        <location evidence="1">Membrane</location>
        <topology evidence="1">Multi-pass membrane protein</topology>
    </subcellularLocation>
</comment>